<proteinExistence type="inferred from homology"/>
<feature type="domain" description="Peptidase M14" evidence="11">
    <location>
        <begin position="1"/>
        <end position="284"/>
    </location>
</feature>
<dbReference type="GO" id="GO:0004181">
    <property type="term" value="F:metallocarboxypeptidase activity"/>
    <property type="evidence" value="ECO:0007669"/>
    <property type="project" value="InterPro"/>
</dbReference>
<evidence type="ECO:0000256" key="1">
    <source>
        <dbReference type="ARBA" id="ARBA00001947"/>
    </source>
</evidence>
<evidence type="ECO:0000256" key="8">
    <source>
        <dbReference type="ARBA" id="ARBA00022833"/>
    </source>
</evidence>
<organism evidence="12 13">
    <name type="scientific">Megalurothrips usitatus</name>
    <name type="common">bean blossom thrips</name>
    <dbReference type="NCBI Taxonomy" id="439358"/>
    <lineage>
        <taxon>Eukaryota</taxon>
        <taxon>Metazoa</taxon>
        <taxon>Ecdysozoa</taxon>
        <taxon>Arthropoda</taxon>
        <taxon>Hexapoda</taxon>
        <taxon>Insecta</taxon>
        <taxon>Pterygota</taxon>
        <taxon>Neoptera</taxon>
        <taxon>Paraneoptera</taxon>
        <taxon>Thysanoptera</taxon>
        <taxon>Terebrantia</taxon>
        <taxon>Thripoidea</taxon>
        <taxon>Thripidae</taxon>
        <taxon>Megalurothrips</taxon>
    </lineage>
</organism>
<comment type="cofactor">
    <cofactor evidence="1">
        <name>Zn(2+)</name>
        <dbReference type="ChEBI" id="CHEBI:29105"/>
    </cofactor>
</comment>
<name>A0AAV7XFB7_9NEOP</name>
<evidence type="ECO:0000256" key="10">
    <source>
        <dbReference type="PROSITE-ProRule" id="PRU01379"/>
    </source>
</evidence>
<evidence type="ECO:0000256" key="2">
    <source>
        <dbReference type="ARBA" id="ARBA00005988"/>
    </source>
</evidence>
<evidence type="ECO:0000256" key="7">
    <source>
        <dbReference type="ARBA" id="ARBA00022801"/>
    </source>
</evidence>
<dbReference type="Proteomes" id="UP001075354">
    <property type="component" value="Chromosome 10"/>
</dbReference>
<dbReference type="PROSITE" id="PS52035">
    <property type="entry name" value="PEPTIDASE_M14"/>
    <property type="match status" value="1"/>
</dbReference>
<dbReference type="AlphaFoldDB" id="A0AAV7XFB7"/>
<dbReference type="Pfam" id="PF00246">
    <property type="entry name" value="Peptidase_M14"/>
    <property type="match status" value="1"/>
</dbReference>
<keyword evidence="13" id="KW-1185">Reference proteome</keyword>
<keyword evidence="6" id="KW-0732">Signal</keyword>
<dbReference type="InterPro" id="IPR000834">
    <property type="entry name" value="Peptidase_M14"/>
</dbReference>
<keyword evidence="5" id="KW-0479">Metal-binding</keyword>
<dbReference type="PANTHER" id="PTHR11705">
    <property type="entry name" value="PROTEASE FAMILY M14 CARBOXYPEPTIDASE A,B"/>
    <property type="match status" value="1"/>
</dbReference>
<reference evidence="12" key="1">
    <citation type="submission" date="2022-12" db="EMBL/GenBank/DDBJ databases">
        <title>Chromosome-level genome assembly of the bean flower thrips Megalurothrips usitatus.</title>
        <authorList>
            <person name="Ma L."/>
            <person name="Liu Q."/>
            <person name="Li H."/>
            <person name="Cai W."/>
        </authorList>
    </citation>
    <scope>NUCLEOTIDE SEQUENCE</scope>
    <source>
        <strain evidence="12">Cailab_2022a</strain>
    </source>
</reference>
<sequence>MYTWMEGLVKRFPAVATLVKGGWSTEGRHILGVRIAHAADLPVIYVEAGIHGREWASSSAATYILDQLLTSADPAVAQAARSFEWHIFPSVNPDAHEYTHTTDRLWRKSRKPTTTLCTGADLNRNFPVSWGTVGVSWDFCSDLFPGTRAASEVETRTRMAYMEDLLPRMKAFVALHSFGQFLLLPWGFTPAEPRDHQGLVAVASKTAEAFARPHGTPLTIGSIAKVLYPASGASMDWAHSRGVPFTYTFELRDRGNYGFLLPASEILPASEEALAGVVGMADAVLQRLAKP</sequence>
<comment type="similarity">
    <text evidence="2 10">Belongs to the peptidase M14 family.</text>
</comment>
<dbReference type="FunFam" id="3.40.630.10:FF:000084">
    <property type="entry name" value="Carboxypeptidase B2"/>
    <property type="match status" value="1"/>
</dbReference>
<dbReference type="GO" id="GO:0008270">
    <property type="term" value="F:zinc ion binding"/>
    <property type="evidence" value="ECO:0007669"/>
    <property type="project" value="InterPro"/>
</dbReference>
<evidence type="ECO:0000259" key="11">
    <source>
        <dbReference type="PROSITE" id="PS52035"/>
    </source>
</evidence>
<evidence type="ECO:0000313" key="13">
    <source>
        <dbReference type="Proteomes" id="UP001075354"/>
    </source>
</evidence>
<dbReference type="GO" id="GO:0005615">
    <property type="term" value="C:extracellular space"/>
    <property type="evidence" value="ECO:0007669"/>
    <property type="project" value="TreeGrafter"/>
</dbReference>
<dbReference type="SUPFAM" id="SSF53187">
    <property type="entry name" value="Zn-dependent exopeptidases"/>
    <property type="match status" value="1"/>
</dbReference>
<keyword evidence="9" id="KW-0482">Metalloprotease</keyword>
<feature type="active site" description="Proton donor/acceptor" evidence="10">
    <location>
        <position position="250"/>
    </location>
</feature>
<evidence type="ECO:0000256" key="4">
    <source>
        <dbReference type="ARBA" id="ARBA00022670"/>
    </source>
</evidence>
<dbReference type="SMART" id="SM00631">
    <property type="entry name" value="Zn_pept"/>
    <property type="match status" value="1"/>
</dbReference>
<evidence type="ECO:0000256" key="6">
    <source>
        <dbReference type="ARBA" id="ARBA00022729"/>
    </source>
</evidence>
<dbReference type="GO" id="GO:0006508">
    <property type="term" value="P:proteolysis"/>
    <property type="evidence" value="ECO:0007669"/>
    <property type="project" value="UniProtKB-KW"/>
</dbReference>
<keyword evidence="4" id="KW-0645">Protease</keyword>
<keyword evidence="7" id="KW-0378">Hydrolase</keyword>
<keyword evidence="8" id="KW-0862">Zinc</keyword>
<dbReference type="PANTHER" id="PTHR11705:SF153">
    <property type="entry name" value="ZINC CARBOXYPEPTIDASE A 1-LIKE PROTEIN"/>
    <property type="match status" value="1"/>
</dbReference>
<dbReference type="PRINTS" id="PR00765">
    <property type="entry name" value="CRBOXYPTASEA"/>
</dbReference>
<dbReference type="CDD" id="cd03860">
    <property type="entry name" value="M14_CP_A-B_like"/>
    <property type="match status" value="1"/>
</dbReference>
<dbReference type="EMBL" id="JAPTSV010000010">
    <property type="protein sequence ID" value="KAJ1523629.1"/>
    <property type="molecule type" value="Genomic_DNA"/>
</dbReference>
<comment type="caution">
    <text evidence="12">The sequence shown here is derived from an EMBL/GenBank/DDBJ whole genome shotgun (WGS) entry which is preliminary data.</text>
</comment>
<keyword evidence="3" id="KW-0121">Carboxypeptidase</keyword>
<accession>A0AAV7XFB7</accession>
<gene>
    <name evidence="12" type="ORF">ONE63_001472</name>
</gene>
<evidence type="ECO:0000313" key="12">
    <source>
        <dbReference type="EMBL" id="KAJ1523629.1"/>
    </source>
</evidence>
<evidence type="ECO:0000256" key="5">
    <source>
        <dbReference type="ARBA" id="ARBA00022723"/>
    </source>
</evidence>
<protein>
    <recommendedName>
        <fullName evidence="11">Peptidase M14 domain-containing protein</fullName>
    </recommendedName>
</protein>
<evidence type="ECO:0000256" key="3">
    <source>
        <dbReference type="ARBA" id="ARBA00022645"/>
    </source>
</evidence>
<evidence type="ECO:0000256" key="9">
    <source>
        <dbReference type="ARBA" id="ARBA00023049"/>
    </source>
</evidence>
<dbReference type="Gene3D" id="3.40.630.10">
    <property type="entry name" value="Zn peptidases"/>
    <property type="match status" value="1"/>
</dbReference>